<dbReference type="Proteomes" id="UP000037178">
    <property type="component" value="Unassembled WGS sequence"/>
</dbReference>
<comment type="caution">
    <text evidence="2">The sequence shown here is derived from an EMBL/GenBank/DDBJ whole genome shotgun (WGS) entry which is preliminary data.</text>
</comment>
<gene>
    <name evidence="2" type="ORF">AIOL_003342</name>
</gene>
<dbReference type="SUPFAM" id="SSF51294">
    <property type="entry name" value="Hedgehog/intein (Hint) domain"/>
    <property type="match status" value="1"/>
</dbReference>
<feature type="domain" description="Hedgehog/Intein (Hint)" evidence="1">
    <location>
        <begin position="66"/>
        <end position="200"/>
    </location>
</feature>
<evidence type="ECO:0000259" key="1">
    <source>
        <dbReference type="Pfam" id="PF13403"/>
    </source>
</evidence>
<accession>A0A0J9E9M4</accession>
<dbReference type="AlphaFoldDB" id="A0A0J9E9M4"/>
<reference evidence="2 3" key="1">
    <citation type="submission" date="2015-06" db="EMBL/GenBank/DDBJ databases">
        <title>Draft genome sequence of an Alphaproteobacteria species associated to the Mediterranean sponge Oscarella lobularis.</title>
        <authorList>
            <person name="Jourda C."/>
            <person name="Santini S."/>
            <person name="Claverie J.-M."/>
        </authorList>
    </citation>
    <scope>NUCLEOTIDE SEQUENCE [LARGE SCALE GENOMIC DNA]</scope>
    <source>
        <strain evidence="2">IGS</strain>
    </source>
</reference>
<keyword evidence="3" id="KW-1185">Reference proteome</keyword>
<proteinExistence type="predicted"/>
<organism evidence="2 3">
    <name type="scientific">Candidatus Rhodobacter oscarellae</name>
    <dbReference type="NCBI Taxonomy" id="1675527"/>
    <lineage>
        <taxon>Bacteria</taxon>
        <taxon>Pseudomonadati</taxon>
        <taxon>Pseudomonadota</taxon>
        <taxon>Alphaproteobacteria</taxon>
        <taxon>Rhodobacterales</taxon>
        <taxon>Rhodobacter group</taxon>
        <taxon>Rhodobacter</taxon>
    </lineage>
</organism>
<protein>
    <recommendedName>
        <fullName evidence="1">Hedgehog/Intein (Hint) domain-containing protein</fullName>
    </recommendedName>
</protein>
<dbReference type="InterPro" id="IPR028992">
    <property type="entry name" value="Hedgehog/Intein_dom"/>
</dbReference>
<dbReference type="OrthoDB" id="6305173at2"/>
<dbReference type="PATRIC" id="fig|1675527.3.peg.3496"/>
<dbReference type="InterPro" id="IPR036844">
    <property type="entry name" value="Hint_dom_sf"/>
</dbReference>
<name>A0A0J9E9M4_9RHOB</name>
<dbReference type="Gene3D" id="2.170.16.10">
    <property type="entry name" value="Hedgehog/Intein (Hint) domain"/>
    <property type="match status" value="1"/>
</dbReference>
<dbReference type="Pfam" id="PF13403">
    <property type="entry name" value="Hint_2"/>
    <property type="match status" value="1"/>
</dbReference>
<dbReference type="EMBL" id="LFTY01000002">
    <property type="protein sequence ID" value="KMW58369.1"/>
    <property type="molecule type" value="Genomic_DNA"/>
</dbReference>
<sequence>MTAIGDPLDWDISASTAVFWGFFGAGDPIIRVATLTDGTFDFYVLSNDPVLTGTVGFNPSGVYQYCFAAGTGIAVPNGETPVERLCIGDALALADGRTARVRWVGRQTISKLFSGQRSSLVRIAAGALSHRQPHRDLYVTGDHGMILDGYIVNASALVNGGTIDWVGLADTPDRQTVYHIETEDHDVILANGAPSETYLDAPGRRAFDNYQEYLDLYSAERTIAESPLPRISSARLLPGHLRVPMAA</sequence>
<evidence type="ECO:0000313" key="2">
    <source>
        <dbReference type="EMBL" id="KMW58369.1"/>
    </source>
</evidence>
<evidence type="ECO:0000313" key="3">
    <source>
        <dbReference type="Proteomes" id="UP000037178"/>
    </source>
</evidence>
<dbReference type="STRING" id="1675527.AIOL_003342"/>